<dbReference type="AlphaFoldDB" id="A0A6N4PTB0"/>
<evidence type="ECO:0000313" key="3">
    <source>
        <dbReference type="Proteomes" id="UP000297239"/>
    </source>
</evidence>
<comment type="caution">
    <text evidence="2">The sequence shown here is derived from an EMBL/GenBank/DDBJ whole genome shotgun (WGS) entry which is preliminary data.</text>
</comment>
<evidence type="ECO:0000256" key="1">
    <source>
        <dbReference type="SAM" id="Phobius"/>
    </source>
</evidence>
<evidence type="ECO:0000313" key="2">
    <source>
        <dbReference type="EMBL" id="TGK67074.1"/>
    </source>
</evidence>
<keyword evidence="1" id="KW-0472">Membrane</keyword>
<sequence length="87" mass="10410">MDSLKLAEEVTDEELKKDSIYVIYMGLPMRLYQNADVPILWGFWSWLPVVFAVEPIFGFDSWSFKPYPKGKYLQSLWRFLFPQTEHE</sequence>
<organism evidence="2 3">
    <name type="scientific">Leptospira kanakyensis</name>
    <dbReference type="NCBI Taxonomy" id="2484968"/>
    <lineage>
        <taxon>Bacteria</taxon>
        <taxon>Pseudomonadati</taxon>
        <taxon>Spirochaetota</taxon>
        <taxon>Spirochaetia</taxon>
        <taxon>Leptospirales</taxon>
        <taxon>Leptospiraceae</taxon>
        <taxon>Leptospira</taxon>
    </lineage>
</organism>
<proteinExistence type="predicted"/>
<dbReference type="EMBL" id="RQFF01000037">
    <property type="protein sequence ID" value="TGK67074.1"/>
    <property type="molecule type" value="Genomic_DNA"/>
</dbReference>
<name>A0A6N4PTB0_9LEPT</name>
<reference evidence="2" key="1">
    <citation type="journal article" date="2019" name="PLoS Negl. Trop. Dis.">
        <title>Revisiting the worldwide diversity of Leptospira species in the environment.</title>
        <authorList>
            <person name="Vincent A.T."/>
            <person name="Schiettekatte O."/>
            <person name="Bourhy P."/>
            <person name="Veyrier F.J."/>
            <person name="Picardeau M."/>
        </authorList>
    </citation>
    <scope>NUCLEOTIDE SEQUENCE [LARGE SCALE GENOMIC DNA]</scope>
    <source>
        <strain evidence="2">201800293</strain>
    </source>
</reference>
<dbReference type="Proteomes" id="UP000297239">
    <property type="component" value="Unassembled WGS sequence"/>
</dbReference>
<keyword evidence="3" id="KW-1185">Reference proteome</keyword>
<accession>A0A6N4PTB0</accession>
<keyword evidence="1" id="KW-1133">Transmembrane helix</keyword>
<feature type="transmembrane region" description="Helical" evidence="1">
    <location>
        <begin position="39"/>
        <end position="59"/>
    </location>
</feature>
<dbReference type="RefSeq" id="WP_135636419.1">
    <property type="nucleotide sequence ID" value="NZ_RQFE01000031.1"/>
</dbReference>
<protein>
    <submittedName>
        <fullName evidence="2">Uncharacterized protein</fullName>
    </submittedName>
</protein>
<keyword evidence="1" id="KW-0812">Transmembrane</keyword>
<gene>
    <name evidence="2" type="ORF">EHQ18_18420</name>
</gene>